<keyword evidence="2" id="KW-1185">Reference proteome</keyword>
<proteinExistence type="predicted"/>
<dbReference type="Proteomes" id="UP000644756">
    <property type="component" value="Unassembled WGS sequence"/>
</dbReference>
<name>A0A917CRD4_9BACL</name>
<reference evidence="1" key="1">
    <citation type="journal article" date="2014" name="Int. J. Syst. Evol. Microbiol.">
        <title>Complete genome sequence of Corynebacterium casei LMG S-19264T (=DSM 44701T), isolated from a smear-ripened cheese.</title>
        <authorList>
            <consortium name="US DOE Joint Genome Institute (JGI-PGF)"/>
            <person name="Walter F."/>
            <person name="Albersmeier A."/>
            <person name="Kalinowski J."/>
            <person name="Ruckert C."/>
        </authorList>
    </citation>
    <scope>NUCLEOTIDE SEQUENCE</scope>
    <source>
        <strain evidence="1">CGMCC 1.12987</strain>
    </source>
</reference>
<sequence length="268" mass="31218">MLKTQLLLQRLDEIGKSLERKGGVLLLLGVGSVGVEIDRMDEYSDLDFFVIVKPEQKSRYIDRLDWLEEVHPLAYSFKNSDVGYKVLFEDGIYGEYAVFEERELENASYPEGRVVWKDPSYRNTGITKPSNPIPSLKKDSLDFPLNEALTNLYVGLGRYARGERLSAMRFIQGYAIDRILSVLHLLEQEVEYFPDPFGVERRLEKRYPRFAEIIGEMLQGYNHVPESALRILNFIEEVYPVNPRLSDEIRQLVNITCRYKQRGEPYHQ</sequence>
<reference evidence="1" key="2">
    <citation type="submission" date="2020-09" db="EMBL/GenBank/DDBJ databases">
        <authorList>
            <person name="Sun Q."/>
            <person name="Zhou Y."/>
        </authorList>
    </citation>
    <scope>NUCLEOTIDE SEQUENCE</scope>
    <source>
        <strain evidence="1">CGMCC 1.12987</strain>
    </source>
</reference>
<evidence type="ECO:0000313" key="1">
    <source>
        <dbReference type="EMBL" id="GGF93935.1"/>
    </source>
</evidence>
<dbReference type="AlphaFoldDB" id="A0A917CRD4"/>
<comment type="caution">
    <text evidence="1">The sequence shown here is derived from an EMBL/GenBank/DDBJ whole genome shotgun (WGS) entry which is preliminary data.</text>
</comment>
<dbReference type="InterPro" id="IPR043519">
    <property type="entry name" value="NT_sf"/>
</dbReference>
<dbReference type="Gene3D" id="3.30.460.10">
    <property type="entry name" value="Beta Polymerase, domain 2"/>
    <property type="match status" value="1"/>
</dbReference>
<organism evidence="1 2">
    <name type="scientific">Paenibacillus abyssi</name>
    <dbReference type="NCBI Taxonomy" id="1340531"/>
    <lineage>
        <taxon>Bacteria</taxon>
        <taxon>Bacillati</taxon>
        <taxon>Bacillota</taxon>
        <taxon>Bacilli</taxon>
        <taxon>Bacillales</taxon>
        <taxon>Paenibacillaceae</taxon>
        <taxon>Paenibacillus</taxon>
    </lineage>
</organism>
<dbReference type="EMBL" id="BMGR01000002">
    <property type="protein sequence ID" value="GGF93935.1"/>
    <property type="molecule type" value="Genomic_DNA"/>
</dbReference>
<protein>
    <submittedName>
        <fullName evidence="1">Uncharacterized protein</fullName>
    </submittedName>
</protein>
<evidence type="ECO:0000313" key="2">
    <source>
        <dbReference type="Proteomes" id="UP000644756"/>
    </source>
</evidence>
<accession>A0A917CRD4</accession>
<dbReference type="RefSeq" id="WP_188529426.1">
    <property type="nucleotide sequence ID" value="NZ_BMGR01000002.1"/>
</dbReference>
<gene>
    <name evidence="1" type="ORF">GCM10010916_09090</name>
</gene>